<accession>A0A7R9FCM5</accession>
<dbReference type="AlphaFoldDB" id="A0A7R9FCM5"/>
<dbReference type="EMBL" id="OD583789">
    <property type="protein sequence ID" value="CAD7451080.1"/>
    <property type="molecule type" value="Genomic_DNA"/>
</dbReference>
<name>A0A7R9FCM5_9NEOP</name>
<evidence type="ECO:0000313" key="1">
    <source>
        <dbReference type="EMBL" id="CAD7451080.1"/>
    </source>
</evidence>
<protein>
    <submittedName>
        <fullName evidence="1">Uncharacterized protein</fullName>
    </submittedName>
</protein>
<proteinExistence type="predicted"/>
<sequence>MICDIVFVPLFRQLRLTSLDNWTSVCGKLSLLTECWSSGTNTSGRCPSENWQALSRYGCGGTPTSSWCWRMWWTVCPTSWRCSPFRCSKTTGRTDEEVPFRRLVHLCPSNLPQFL</sequence>
<gene>
    <name evidence="1" type="ORF">TBIB3V08_LOCUS13349</name>
</gene>
<organism evidence="1">
    <name type="scientific">Timema bartmani</name>
    <dbReference type="NCBI Taxonomy" id="61472"/>
    <lineage>
        <taxon>Eukaryota</taxon>
        <taxon>Metazoa</taxon>
        <taxon>Ecdysozoa</taxon>
        <taxon>Arthropoda</taxon>
        <taxon>Hexapoda</taxon>
        <taxon>Insecta</taxon>
        <taxon>Pterygota</taxon>
        <taxon>Neoptera</taxon>
        <taxon>Polyneoptera</taxon>
        <taxon>Phasmatodea</taxon>
        <taxon>Timematodea</taxon>
        <taxon>Timematoidea</taxon>
        <taxon>Timematidae</taxon>
        <taxon>Timema</taxon>
    </lineage>
</organism>
<reference evidence="1" key="1">
    <citation type="submission" date="2020-11" db="EMBL/GenBank/DDBJ databases">
        <authorList>
            <person name="Tran Van P."/>
        </authorList>
    </citation>
    <scope>NUCLEOTIDE SEQUENCE</scope>
</reference>